<proteinExistence type="predicted"/>
<dbReference type="OrthoDB" id="10454464at2759"/>
<dbReference type="AlphaFoldDB" id="D8Q9W1"/>
<keyword evidence="4" id="KW-1185">Reference proteome</keyword>
<dbReference type="EMBL" id="GL377308">
    <property type="protein sequence ID" value="EFI95731.1"/>
    <property type="molecule type" value="Genomic_DNA"/>
</dbReference>
<keyword evidence="1" id="KW-0175">Coiled coil</keyword>
<evidence type="ECO:0000256" key="1">
    <source>
        <dbReference type="SAM" id="Coils"/>
    </source>
</evidence>
<accession>D8Q9W1</accession>
<feature type="compositionally biased region" description="Low complexity" evidence="2">
    <location>
        <begin position="216"/>
        <end position="246"/>
    </location>
</feature>
<sequence length="441" mass="47600">MPLPQIWRRRKASGRIQPTHISLPIPIPESEIPPCFAPVSTPKATMLASARPIFSSINTTTSTANVTTMTIAPVPPQRPTRLVSRCAPCSCMPGFGLEEDLGEAERSHVYSCSLVEAACAYAAATVGSEYVSLEERRARMEEWRARVEEQEAALAGRRAALEAKLQALQDGELTLESLPEVDTPVDNVEIPVADPAPVDTIDRTFNIAKRSSAYASSIATTDSRSSTASTSTSTSTPTLSHSTTSTPNFSHSTTCFSSTDSLGPMTPYDVYDDPFAGPEGWEPADEEKGVLASLESTRDAFADLGRYAEVGRYAEAGRGSAQNQYGSNFDIITTPGPGGVASVLRVMEKGGGQAMLDANAHWSQKYRQTVAKSVNDRPPPLIGGVLERSEAGTLFTELSEASKEYGWSLDLDLLTPRAEPGGQRLPIHTFFTKHYWTPEYS</sequence>
<dbReference type="HOGENOM" id="CLU_621352_0_0_1"/>
<dbReference type="Proteomes" id="UP000007431">
    <property type="component" value="Unassembled WGS sequence"/>
</dbReference>
<gene>
    <name evidence="3" type="ORF">SCHCODRAFT_236093</name>
</gene>
<evidence type="ECO:0000313" key="3">
    <source>
        <dbReference type="EMBL" id="EFI95731.1"/>
    </source>
</evidence>
<protein>
    <submittedName>
        <fullName evidence="3">Uncharacterized protein</fullName>
    </submittedName>
</protein>
<organism evidence="4">
    <name type="scientific">Schizophyllum commune (strain H4-8 / FGSC 9210)</name>
    <name type="common">Split gill fungus</name>
    <dbReference type="NCBI Taxonomy" id="578458"/>
    <lineage>
        <taxon>Eukaryota</taxon>
        <taxon>Fungi</taxon>
        <taxon>Dikarya</taxon>
        <taxon>Basidiomycota</taxon>
        <taxon>Agaricomycotina</taxon>
        <taxon>Agaricomycetes</taxon>
        <taxon>Agaricomycetidae</taxon>
        <taxon>Agaricales</taxon>
        <taxon>Schizophyllaceae</taxon>
        <taxon>Schizophyllum</taxon>
    </lineage>
</organism>
<dbReference type="RefSeq" id="XP_003030634.1">
    <property type="nucleotide sequence ID" value="XM_003030588.1"/>
</dbReference>
<feature type="region of interest" description="Disordered" evidence="2">
    <location>
        <begin position="216"/>
        <end position="254"/>
    </location>
</feature>
<dbReference type="KEGG" id="scm:SCHCO_02508258"/>
<feature type="coiled-coil region" evidence="1">
    <location>
        <begin position="133"/>
        <end position="164"/>
    </location>
</feature>
<dbReference type="InParanoid" id="D8Q9W1"/>
<name>D8Q9W1_SCHCM</name>
<dbReference type="GeneID" id="9591619"/>
<dbReference type="VEuPathDB" id="FungiDB:SCHCODRAFT_02508258"/>
<reference evidence="3 4" key="1">
    <citation type="journal article" date="2010" name="Nat. Biotechnol.">
        <title>Genome sequence of the model mushroom Schizophyllum commune.</title>
        <authorList>
            <person name="Ohm R.A."/>
            <person name="de Jong J.F."/>
            <person name="Lugones L.G."/>
            <person name="Aerts A."/>
            <person name="Kothe E."/>
            <person name="Stajich J.E."/>
            <person name="de Vries R.P."/>
            <person name="Record E."/>
            <person name="Levasseur A."/>
            <person name="Baker S.E."/>
            <person name="Bartholomew K.A."/>
            <person name="Coutinho P.M."/>
            <person name="Erdmann S."/>
            <person name="Fowler T.J."/>
            <person name="Gathman A.C."/>
            <person name="Lombard V."/>
            <person name="Henrissat B."/>
            <person name="Knabe N."/>
            <person name="Kuees U."/>
            <person name="Lilly W.W."/>
            <person name="Lindquist E."/>
            <person name="Lucas S."/>
            <person name="Magnuson J.K."/>
            <person name="Piumi F."/>
            <person name="Raudaskoski M."/>
            <person name="Salamov A."/>
            <person name="Schmutz J."/>
            <person name="Schwarze F.W.M.R."/>
            <person name="vanKuyk P.A."/>
            <person name="Horton J.S."/>
            <person name="Grigoriev I.V."/>
            <person name="Woesten H.A.B."/>
        </authorList>
    </citation>
    <scope>NUCLEOTIDE SEQUENCE [LARGE SCALE GENOMIC DNA]</scope>
    <source>
        <strain evidence="4">H4-8 / FGSC 9210</strain>
    </source>
</reference>
<evidence type="ECO:0000313" key="4">
    <source>
        <dbReference type="Proteomes" id="UP000007431"/>
    </source>
</evidence>
<evidence type="ECO:0000256" key="2">
    <source>
        <dbReference type="SAM" id="MobiDB-lite"/>
    </source>
</evidence>